<protein>
    <recommendedName>
        <fullName evidence="3">DUF1284 domain-containing protein</fullName>
    </recommendedName>
</protein>
<reference evidence="1 2" key="1">
    <citation type="submission" date="2016-10" db="EMBL/GenBank/DDBJ databases">
        <authorList>
            <person name="de Groot N.N."/>
        </authorList>
    </citation>
    <scope>NUCLEOTIDE SEQUENCE [LARGE SCALE GENOMIC DNA]</scope>
    <source>
        <strain evidence="1 2">DSM 27375</strain>
    </source>
</reference>
<name>A0A1G7G7Q3_9RHOB</name>
<evidence type="ECO:0000313" key="1">
    <source>
        <dbReference type="EMBL" id="SDE84095.1"/>
    </source>
</evidence>
<evidence type="ECO:0000313" key="2">
    <source>
        <dbReference type="Proteomes" id="UP000182284"/>
    </source>
</evidence>
<dbReference type="EMBL" id="FNBL01000001">
    <property type="protein sequence ID" value="SDE84095.1"/>
    <property type="molecule type" value="Genomic_DNA"/>
</dbReference>
<sequence>MGALFFWALYTPKLWAHLASRTTLHHDWPMIHLRPHHLLCLLTYVGKGYTPDFVHNYDRIAARMSKGEEIEIVDGPDDICAPLLKEDAAHCHGDSVGARDALAARDVGALLGLEITVGVRLTLNAARLEQLRAGFASGHVRIACQGCDWADLCTDVAQGGFAGVRLTGDL</sequence>
<dbReference type="Proteomes" id="UP000182284">
    <property type="component" value="Unassembled WGS sequence"/>
</dbReference>
<dbReference type="AlphaFoldDB" id="A0A1G7G7Q3"/>
<dbReference type="InterPro" id="IPR009702">
    <property type="entry name" value="DUF1284"/>
</dbReference>
<accession>A0A1G7G7Q3</accession>
<evidence type="ECO:0008006" key="3">
    <source>
        <dbReference type="Google" id="ProtNLM"/>
    </source>
</evidence>
<proteinExistence type="predicted"/>
<organism evidence="1 2">
    <name type="scientific">Celeribacter baekdonensis</name>
    <dbReference type="NCBI Taxonomy" id="875171"/>
    <lineage>
        <taxon>Bacteria</taxon>
        <taxon>Pseudomonadati</taxon>
        <taxon>Pseudomonadota</taxon>
        <taxon>Alphaproteobacteria</taxon>
        <taxon>Rhodobacterales</taxon>
        <taxon>Roseobacteraceae</taxon>
        <taxon>Celeribacter</taxon>
    </lineage>
</organism>
<gene>
    <name evidence="1" type="ORF">SAMN04488117_101430</name>
</gene>
<dbReference type="Pfam" id="PF06935">
    <property type="entry name" value="DUF1284"/>
    <property type="match status" value="1"/>
</dbReference>